<sequence length="77" mass="9015">MKVVTLYDKGRIKLPKEVLKWLKVKKGDKLVVMEVEGERSIKLVPVDEFKRTVKWPRLEGINEDKALSEKTLALYEM</sequence>
<protein>
    <recommendedName>
        <fullName evidence="1">SpoVT-AbrB domain-containing protein</fullName>
    </recommendedName>
</protein>
<organism evidence="2 3">
    <name type="scientific">Thermoproteota archaeon</name>
    <dbReference type="NCBI Taxonomy" id="2056631"/>
    <lineage>
        <taxon>Archaea</taxon>
        <taxon>Thermoproteota</taxon>
    </lineage>
</organism>
<proteinExistence type="predicted"/>
<feature type="non-terminal residue" evidence="2">
    <location>
        <position position="77"/>
    </location>
</feature>
<comment type="caution">
    <text evidence="2">The sequence shown here is derived from an EMBL/GenBank/DDBJ whole genome shotgun (WGS) entry which is preliminary data.</text>
</comment>
<dbReference type="GO" id="GO:0003677">
    <property type="term" value="F:DNA binding"/>
    <property type="evidence" value="ECO:0007669"/>
    <property type="project" value="InterPro"/>
</dbReference>
<evidence type="ECO:0000313" key="3">
    <source>
        <dbReference type="Proteomes" id="UP000278475"/>
    </source>
</evidence>
<dbReference type="EMBL" id="QMQV01000065">
    <property type="protein sequence ID" value="RLE48617.1"/>
    <property type="molecule type" value="Genomic_DNA"/>
</dbReference>
<name>A0A497EN17_9CREN</name>
<evidence type="ECO:0000313" key="2">
    <source>
        <dbReference type="EMBL" id="RLE48617.1"/>
    </source>
</evidence>
<dbReference type="AlphaFoldDB" id="A0A497EN17"/>
<evidence type="ECO:0000259" key="1">
    <source>
        <dbReference type="SMART" id="SM00966"/>
    </source>
</evidence>
<accession>A0A497EN17</accession>
<gene>
    <name evidence="2" type="ORF">DRJ31_06790</name>
</gene>
<dbReference type="Gene3D" id="2.10.260.10">
    <property type="match status" value="1"/>
</dbReference>
<dbReference type="Proteomes" id="UP000278475">
    <property type="component" value="Unassembled WGS sequence"/>
</dbReference>
<feature type="domain" description="SpoVT-AbrB" evidence="1">
    <location>
        <begin position="4"/>
        <end position="51"/>
    </location>
</feature>
<dbReference type="InterPro" id="IPR007159">
    <property type="entry name" value="SpoVT-AbrB_dom"/>
</dbReference>
<dbReference type="SUPFAM" id="SSF89447">
    <property type="entry name" value="AbrB/MazE/MraZ-like"/>
    <property type="match status" value="1"/>
</dbReference>
<dbReference type="InterPro" id="IPR037914">
    <property type="entry name" value="SpoVT-AbrB_sf"/>
</dbReference>
<reference evidence="2 3" key="1">
    <citation type="submission" date="2018-06" db="EMBL/GenBank/DDBJ databases">
        <title>Extensive metabolic versatility and redundancy in microbially diverse, dynamic hydrothermal sediments.</title>
        <authorList>
            <person name="Dombrowski N."/>
            <person name="Teske A."/>
            <person name="Baker B.J."/>
        </authorList>
    </citation>
    <scope>NUCLEOTIDE SEQUENCE [LARGE SCALE GENOMIC DNA]</scope>
    <source>
        <strain evidence="2">B66_G16</strain>
    </source>
</reference>
<dbReference type="SMART" id="SM00966">
    <property type="entry name" value="SpoVT_AbrB"/>
    <property type="match status" value="1"/>
</dbReference>